<proteinExistence type="predicted"/>
<protein>
    <submittedName>
        <fullName evidence="3">Potassium channel family protein</fullName>
    </submittedName>
</protein>
<dbReference type="InterPro" id="IPR013099">
    <property type="entry name" value="K_chnl_dom"/>
</dbReference>
<dbReference type="AlphaFoldDB" id="A0AA46YN63"/>
<dbReference type="Gene3D" id="1.10.287.70">
    <property type="match status" value="1"/>
</dbReference>
<keyword evidence="3" id="KW-0813">Transport</keyword>
<dbReference type="KEGG" id="hqn:M0220_14220"/>
<dbReference type="Pfam" id="PF07885">
    <property type="entry name" value="Ion_trans_2"/>
    <property type="match status" value="1"/>
</dbReference>
<keyword evidence="4" id="KW-1185">Reference proteome</keyword>
<feature type="domain" description="Potassium channel" evidence="2">
    <location>
        <begin position="83"/>
        <end position="162"/>
    </location>
</feature>
<sequence length="339" mass="37645">MIENLTTVNIVIGLLGISLIILGNYDAIKTTLSASRSGPFTNRFISQIWAVLLYFHQRRSNHKMLASTGPWMTVGLMVTWLVVILLGWWLLFSASPLAVVNAETKQPADAIERLYYAGYTITTLGYGDFVPGTNSWRIAPIAAAANGFFLFTLTITYMLNIVANVTEKRQIALTISALGETPWQILEATHDNGNFQSLSQQLQSLQASIGKLGQQHLAYPILHYYHATERSKSLALALTRLYQALIIAKVSCHDIDSTAQQQLTTSIKIIESFIATLDSAFITAVKELPELPKLDTYQQLSGIAASQSTLQKHLSSENQKVLAAYVHKDGWAWEDVWRT</sequence>
<dbReference type="GO" id="GO:0034220">
    <property type="term" value="P:monoatomic ion transmembrane transport"/>
    <property type="evidence" value="ECO:0007669"/>
    <property type="project" value="UniProtKB-KW"/>
</dbReference>
<evidence type="ECO:0000313" key="3">
    <source>
        <dbReference type="EMBL" id="UYO74019.1"/>
    </source>
</evidence>
<keyword evidence="1" id="KW-0812">Transmembrane</keyword>
<evidence type="ECO:0000313" key="4">
    <source>
        <dbReference type="Proteomes" id="UP001164935"/>
    </source>
</evidence>
<keyword evidence="3" id="KW-0407">Ion channel</keyword>
<dbReference type="SUPFAM" id="SSF81324">
    <property type="entry name" value="Voltage-gated potassium channels"/>
    <property type="match status" value="1"/>
</dbReference>
<accession>A0AA46YN63</accession>
<dbReference type="Proteomes" id="UP001164935">
    <property type="component" value="Chromosome"/>
</dbReference>
<organism evidence="3 4">
    <name type="scientific">Halomonas qinghailakensis</name>
    <dbReference type="NCBI Taxonomy" id="2937790"/>
    <lineage>
        <taxon>Bacteria</taxon>
        <taxon>Pseudomonadati</taxon>
        <taxon>Pseudomonadota</taxon>
        <taxon>Gammaproteobacteria</taxon>
        <taxon>Oceanospirillales</taxon>
        <taxon>Halomonadaceae</taxon>
        <taxon>Halomonas</taxon>
    </lineage>
</organism>
<feature type="transmembrane region" description="Helical" evidence="1">
    <location>
        <begin position="138"/>
        <end position="159"/>
    </location>
</feature>
<dbReference type="RefSeq" id="WP_264018038.1">
    <property type="nucleotide sequence ID" value="NZ_CP096973.1"/>
</dbReference>
<evidence type="ECO:0000256" key="1">
    <source>
        <dbReference type="SAM" id="Phobius"/>
    </source>
</evidence>
<keyword evidence="1" id="KW-1133">Transmembrane helix</keyword>
<feature type="transmembrane region" description="Helical" evidence="1">
    <location>
        <begin position="7"/>
        <end position="28"/>
    </location>
</feature>
<keyword evidence="3" id="KW-0406">Ion transport</keyword>
<dbReference type="EMBL" id="CP096973">
    <property type="protein sequence ID" value="UYO74019.1"/>
    <property type="molecule type" value="Genomic_DNA"/>
</dbReference>
<name>A0AA46YN63_9GAMM</name>
<evidence type="ECO:0000259" key="2">
    <source>
        <dbReference type="Pfam" id="PF07885"/>
    </source>
</evidence>
<keyword evidence="1" id="KW-0472">Membrane</keyword>
<gene>
    <name evidence="3" type="ORF">M0220_14220</name>
</gene>
<feature type="transmembrane region" description="Helical" evidence="1">
    <location>
        <begin position="68"/>
        <end position="91"/>
    </location>
</feature>
<reference evidence="3" key="1">
    <citation type="submission" date="2022-05" db="EMBL/GenBank/DDBJ databases">
        <title>Complete sequence of a novel PHA-producing Halomonas strain.</title>
        <authorList>
            <person name="Zheng Z."/>
        </authorList>
    </citation>
    <scope>NUCLEOTIDE SEQUENCE</scope>
    <source>
        <strain evidence="3">ZZQ-149</strain>
    </source>
</reference>